<accession>A0A2W5U2A5</accession>
<feature type="transmembrane region" description="Helical" evidence="1">
    <location>
        <begin position="20"/>
        <end position="42"/>
    </location>
</feature>
<proteinExistence type="predicted"/>
<keyword evidence="1" id="KW-1133">Transmembrane helix</keyword>
<keyword evidence="1" id="KW-0472">Membrane</keyword>
<comment type="caution">
    <text evidence="2">The sequence shown here is derived from an EMBL/GenBank/DDBJ whole genome shotgun (WGS) entry which is preliminary data.</text>
</comment>
<evidence type="ECO:0000313" key="3">
    <source>
        <dbReference type="Proteomes" id="UP000249061"/>
    </source>
</evidence>
<dbReference type="Proteomes" id="UP000249061">
    <property type="component" value="Unassembled WGS sequence"/>
</dbReference>
<protein>
    <submittedName>
        <fullName evidence="2">DUF3592 domain-containing protein</fullName>
    </submittedName>
</protein>
<name>A0A2W5U2A5_9BACT</name>
<feature type="transmembrane region" description="Helical" evidence="1">
    <location>
        <begin position="140"/>
        <end position="161"/>
    </location>
</feature>
<reference evidence="2 3" key="1">
    <citation type="submission" date="2017-08" db="EMBL/GenBank/DDBJ databases">
        <title>Infants hospitalized years apart are colonized by the same room-sourced microbial strains.</title>
        <authorList>
            <person name="Brooks B."/>
            <person name="Olm M.R."/>
            <person name="Firek B.A."/>
            <person name="Baker R."/>
            <person name="Thomas B.C."/>
            <person name="Morowitz M.J."/>
            <person name="Banfield J.F."/>
        </authorList>
    </citation>
    <scope>NUCLEOTIDE SEQUENCE [LARGE SCALE GENOMIC DNA]</scope>
    <source>
        <strain evidence="2">S2_003_000_R2_14</strain>
    </source>
</reference>
<gene>
    <name evidence="2" type="ORF">DI536_05095</name>
</gene>
<keyword evidence="1" id="KW-0812">Transmembrane</keyword>
<sequence length="256" mass="27973">MKLAIPSPPRAVKLTQIPGALRRVGLVAAVFAVATLVAWVAVRAAQAPLASQHAFLRDAVEVDGKVIDVTLPPLEKRLQTPARLRVIYKWKSRDMSATAVPVDAEEAEKLFNGVAVKLLVDPEHPSHAQEASWARAQAGWVWLGSAILGAGVLLALGAVIFELRRAVRREVDPLRVGALVWLTPDAPLPETKDELTFTGHYFRENVKNPVKARVRPGRRPVRNGEKVLAAVLPSSPTLARVVDEEIARDLGWYRNG</sequence>
<dbReference type="AlphaFoldDB" id="A0A2W5U2A5"/>
<evidence type="ECO:0000313" key="2">
    <source>
        <dbReference type="EMBL" id="PZR17685.1"/>
    </source>
</evidence>
<evidence type="ECO:0000256" key="1">
    <source>
        <dbReference type="SAM" id="Phobius"/>
    </source>
</evidence>
<organism evidence="2 3">
    <name type="scientific">Archangium gephyra</name>
    <dbReference type="NCBI Taxonomy" id="48"/>
    <lineage>
        <taxon>Bacteria</taxon>
        <taxon>Pseudomonadati</taxon>
        <taxon>Myxococcota</taxon>
        <taxon>Myxococcia</taxon>
        <taxon>Myxococcales</taxon>
        <taxon>Cystobacterineae</taxon>
        <taxon>Archangiaceae</taxon>
        <taxon>Archangium</taxon>
    </lineage>
</organism>
<dbReference type="EMBL" id="QFQP01000002">
    <property type="protein sequence ID" value="PZR17685.1"/>
    <property type="molecule type" value="Genomic_DNA"/>
</dbReference>